<proteinExistence type="predicted"/>
<dbReference type="Pfam" id="PF18796">
    <property type="entry name" value="LPD1"/>
    <property type="match status" value="1"/>
</dbReference>
<feature type="region of interest" description="Disordered" evidence="1">
    <location>
        <begin position="736"/>
        <end position="825"/>
    </location>
</feature>
<evidence type="ECO:0000313" key="5">
    <source>
        <dbReference type="EMBL" id="MBV2128146.1"/>
    </source>
</evidence>
<gene>
    <name evidence="5" type="ORF">KQY15_03430</name>
</gene>
<dbReference type="Pfam" id="PF18857">
    <property type="entry name" value="LPD38"/>
    <property type="match status" value="1"/>
</dbReference>
<evidence type="ECO:0000259" key="4">
    <source>
        <dbReference type="Pfam" id="PF18857"/>
    </source>
</evidence>
<dbReference type="Proteomes" id="UP000704611">
    <property type="component" value="Unassembled WGS sequence"/>
</dbReference>
<evidence type="ECO:0000256" key="1">
    <source>
        <dbReference type="SAM" id="MobiDB-lite"/>
    </source>
</evidence>
<dbReference type="InterPro" id="IPR040651">
    <property type="entry name" value="LPD5"/>
</dbReference>
<feature type="domain" description="Large polyvalent protein-associated" evidence="2">
    <location>
        <begin position="1251"/>
        <end position="1338"/>
    </location>
</feature>
<reference evidence="5 6" key="1">
    <citation type="submission" date="2021-06" db="EMBL/GenBank/DDBJ databases">
        <title>Rheinheimera indica sp. nov., isolated from deep-sea sediment.</title>
        <authorList>
            <person name="Wang Z."/>
            <person name="Zhang X.-Y."/>
        </authorList>
    </citation>
    <scope>NUCLEOTIDE SEQUENCE [LARGE SCALE GENOMIC DNA]</scope>
    <source>
        <strain evidence="5 6">SM2107</strain>
    </source>
</reference>
<feature type="domain" description="Large polyvalent protein associated" evidence="4">
    <location>
        <begin position="2167"/>
        <end position="2342"/>
    </location>
</feature>
<evidence type="ECO:0000313" key="6">
    <source>
        <dbReference type="Proteomes" id="UP000704611"/>
    </source>
</evidence>
<dbReference type="Pfam" id="PF18799">
    <property type="entry name" value="LPD5"/>
    <property type="match status" value="1"/>
</dbReference>
<dbReference type="InterPro" id="IPR041047">
    <property type="entry name" value="LPD1"/>
</dbReference>
<feature type="domain" description="Large polyvalent protein-associated" evidence="3">
    <location>
        <begin position="964"/>
        <end position="1105"/>
    </location>
</feature>
<name>A0ABS6MH38_9GAMM</name>
<sequence length="2460" mass="268226">MASTPNYFNRPMPKLYIPSSTQQPKQQGRFGDTVDAFQAGGLSAIGGIFDFVGADGIAQQFYSRSDAQQDTMSDRGKQAMGKSFFDQNEQGDIQMGDGLTDIDTWLLTLANVAGQFVPTAIPGAGLAGGAAKVASLGAKGKAAANIVGMGATGGAAATGQGMEQARQEIQNMPDAVLAQSPIFRDVFKGIYASKTDWTDEQKWDAAKDAIAARVADEVRSDPKVLLANFGASAIGDPIIGKALMGARLAKSGAMRSAVKGFAVEGSTEAAQAGVQEYAINQAVQPIDGRDPADGVAVAALNEGIAGGGFGAGAGLLGGIANRNQAQTPPPAAEQPKADPVADSIRESNPDLAGAMDSLNETMTSSKAAIDEIINYDQPTAARQAGFNTGAGAGKFGDFITSPVQQSLDEMRAKTVADLVNAAANFQSPTEQDRFSPARYQFQGEVLPAQKQQTAGLLAGATMDGEQAQFLPDNRLTGEYQQPIRTQPRPQGITDKGIIFGEDGRPAQQAQERADNLQRDTQRFADNARNNAQPRIPQKDIVFASNETGATVKQSGQPFQSPKEALASKTARAARKAGNEIEAVPFADGFGWRAVQDSKNKTTPAADLAGQVIDKEWTAFADETGTKKVPRAEMPQIKAEHRGALTQFMKGRGITHESQTVPAADLKPTQEEFSPAKVKKAMEFDGGNRSILVSSDGYVLDGHHQWLAAREKAEAVDIIRLDAPIDELIPLAKEFPSSTVADGQADTDATQTDTEATSEQEPAAANESEAETTATPTDVTEDTQAVADPEPDSEPNITNQTPADAGVSVSEIEPSEPIDDFGEKIGGARKDVWGGFSDAINSDASTAELPLSKAFPEPDYVKMAADGVPRETLALIAAMRAEIPTKPRDTYKVRRWAEKVDVLRGFAADIISGDVPLENVLAAMRKGGGDLAAIADAIPAIAKANPETLKLAAKYRLDSGAFTMFKGQEYRPAKVFYFPKNGRTDILDLASDNQQTALDNLSKLIEAEASANPDSPGKKQSNIGIYTSRATKQVYLGWKGGSGVLRIQDFGSVNAARDYLKNNRADIEAKLQRLKDTPGMRRAENRDRIGPARFSGNVTPAIFADTFGFRGVEFGNWVEQGRRQKDLNEAYDALMDLAEVIGVPPKAIALNGELGMAFGARGKGGKRGFKAHYERDYVVINMTKEKGAGSLAHEWWHAVDNYFARMVGKPAAFATDGSGVRGSDMRPEVRQAFDGVMSAIRQSGLIKRSANLDHRRSKPYWSTTQEASARSFEAFVIDELAAKEFSNDYLANIIEPEAWNALEEMQGNLPDQTYPYPTKAEQATINPAYRKLFDTLQTKETDKGTMLFSREANEDAGIQFAAANYDTMRNQKAKGVSPGTLEVMVKQFMKKLNNAAGIKVEVLRNQQEAELKWNMSLSGSIVRGAYDDTTKTAYLIAGNFDSIEHARRTLAHEVIAHGGLQSVIGPVTYKQFLDRINTTRTKPSFRQRWAGIMNDYSDLTPEKQAEEFFARFVEDQPDSGSLKYWYQAMMRWLNNQLAKVGITRPSDTDMDFMRDMMDSIVQGFKSGRAPRRQAGKAVAFDSNTDADADQDLQFSRTAEPDTRTAKEKLGLGEQADETLKEKATARYHETADTLKSSKFWQRLNEGIFDGMSGIKQAEESVGVTDPNRQGYVSARLASGLADVLHGVFHYGAPEWKNGVVARKADTKGLLEVFSTLGDELNNWLAWMGANRAEQLMAEGRENNLTAADIAELKALAAGKEEQFEAVRQEYNKINSAIIDLAQQAGLISEAQRSGFDEEWYVPFFRDMDVDPEMQGIASMVHGPKSKNGIANQNAQLKELKGGKQSTKDLLENIIQRHSTLIDASLKNNAMLEIVANLSGTDYMQPVTSPDIVALSQAELRQISRVKVMRDGKPEAYAVSDPALLRGLLQISDPGSKSLFNRLGRSAKRFLTAGITLSPDFIAKNFVRDAAHAWMVNKDDFKFGSDSIKGLRKAFKEDEAYRDLIFSGAAFQGGYVHGADPEAASQQVRRALKSKGLTVNQVNSYMDSLVTKGGQLLEKYRNASDKVENANRLMTYEASLKSGKSARESAYYAKDLMDYSLKGNFKLIGTMIDFLPFFNARLQGMSKLIRAARAGDGDRVAKVLSAKLAMKGMKVAAFSLALAALNDEDERYQELADWDKDANWHFWLGDQHLRIPKPFELGIIFGTFPERMLHYGSGSQPASDLGKAVSHAVFNTLALNPIPQLALPLAEMAFNKSFFRGTDIENMSDENKLKEDRYNAYTSDTAKLIGKISKHFGVSPKQVEHLVVGYTGTIGGYVLSMSDAVARQMLGIEAADAPISRYPVIKAFYQGDSPKGNTKFQQEFYDSLKAATQAYGSYKRATEEGNTERQQKLLEDNSKQLRSRIQLNRVQRQVSALNKQAERVNLNKSLSGTQKREQLDDIARRKNALYQAAYVRFNLGEW</sequence>
<keyword evidence="6" id="KW-1185">Reference proteome</keyword>
<feature type="region of interest" description="Disordered" evidence="1">
    <location>
        <begin position="321"/>
        <end position="351"/>
    </location>
</feature>
<feature type="compositionally biased region" description="Low complexity" evidence="1">
    <location>
        <begin position="743"/>
        <end position="777"/>
    </location>
</feature>
<accession>A0ABS6MH38</accession>
<dbReference type="InterPro" id="IPR040561">
    <property type="entry name" value="LPD38"/>
</dbReference>
<protein>
    <recommendedName>
        <fullName evidence="7">Large polyvalent protein-associated domain-containing protein</fullName>
    </recommendedName>
</protein>
<comment type="caution">
    <text evidence="5">The sequence shown here is derived from an EMBL/GenBank/DDBJ whole genome shotgun (WGS) entry which is preliminary data.</text>
</comment>
<evidence type="ECO:0000259" key="2">
    <source>
        <dbReference type="Pfam" id="PF18796"/>
    </source>
</evidence>
<evidence type="ECO:0000259" key="3">
    <source>
        <dbReference type="Pfam" id="PF18799"/>
    </source>
</evidence>
<organism evidence="5 6">
    <name type="scientific">Arsukibacterium indicum</name>
    <dbReference type="NCBI Taxonomy" id="2848612"/>
    <lineage>
        <taxon>Bacteria</taxon>
        <taxon>Pseudomonadati</taxon>
        <taxon>Pseudomonadota</taxon>
        <taxon>Gammaproteobacteria</taxon>
        <taxon>Chromatiales</taxon>
        <taxon>Chromatiaceae</taxon>
        <taxon>Arsukibacterium</taxon>
    </lineage>
</organism>
<evidence type="ECO:0008006" key="7">
    <source>
        <dbReference type="Google" id="ProtNLM"/>
    </source>
</evidence>
<dbReference type="EMBL" id="JAHRID010000001">
    <property type="protein sequence ID" value="MBV2128146.1"/>
    <property type="molecule type" value="Genomic_DNA"/>
</dbReference>
<dbReference type="RefSeq" id="WP_217667196.1">
    <property type="nucleotide sequence ID" value="NZ_JAHRID010000001.1"/>
</dbReference>